<dbReference type="AlphaFoldDB" id="A0A329E5J9"/>
<comment type="caution">
    <text evidence="1">The sequence shown here is derived from an EMBL/GenBank/DDBJ whole genome shotgun (WGS) entry which is preliminary data.</text>
</comment>
<gene>
    <name evidence="1" type="ORF">DET48_12338</name>
</gene>
<reference evidence="1 2" key="1">
    <citation type="submission" date="2018-06" db="EMBL/GenBank/DDBJ databases">
        <title>Freshwater and sediment microbial communities from various areas in North America, analyzing microbe dynamics in response to fracking.</title>
        <authorList>
            <person name="Lamendella R."/>
        </authorList>
    </citation>
    <scope>NUCLEOTIDE SEQUENCE [LARGE SCALE GENOMIC DNA]</scope>
    <source>
        <strain evidence="1 2">99A</strain>
    </source>
</reference>
<proteinExistence type="predicted"/>
<organism evidence="1 2">
    <name type="scientific">Vibrio diazotrophicus</name>
    <dbReference type="NCBI Taxonomy" id="685"/>
    <lineage>
        <taxon>Bacteria</taxon>
        <taxon>Pseudomonadati</taxon>
        <taxon>Pseudomonadota</taxon>
        <taxon>Gammaproteobacteria</taxon>
        <taxon>Vibrionales</taxon>
        <taxon>Vibrionaceae</taxon>
        <taxon>Vibrio</taxon>
    </lineage>
</organism>
<dbReference type="Proteomes" id="UP000248729">
    <property type="component" value="Unassembled WGS sequence"/>
</dbReference>
<accession>A0A329E5J9</accession>
<dbReference type="EMBL" id="QLTR01000023">
    <property type="protein sequence ID" value="RAS60069.1"/>
    <property type="molecule type" value="Genomic_DNA"/>
</dbReference>
<sequence length="278" mass="31833">MNKKENLINALEYCTVDRAARLLECEVNDLFHFAEIQAISFCIQVDRVDCWDSADIVVRVDNNDVRERRDKIAAIIKSVHGRDFEAIDTPYSAIGTLDSRPIKRKNIDGNRIGFRGDLLGFWEIQPYIFNSSESQPYKGKVSLKAYDPFEELFCMVSGKSPDDVEIHRDQILIMKPCLIKLFKAMHKGETLDSKFYEFATKFRIGESKTKQRTESGQSDMIAALLALMPDLKQELDAHPTKAPAIMNACLGKKELPLLNLGDNNYINWMKRAKYNKEN</sequence>
<evidence type="ECO:0000313" key="2">
    <source>
        <dbReference type="Proteomes" id="UP000248729"/>
    </source>
</evidence>
<protein>
    <submittedName>
        <fullName evidence="1">Uncharacterized protein</fullName>
    </submittedName>
</protein>
<evidence type="ECO:0000313" key="1">
    <source>
        <dbReference type="EMBL" id="RAS60069.1"/>
    </source>
</evidence>
<dbReference type="RefSeq" id="WP_112404386.1">
    <property type="nucleotide sequence ID" value="NZ_QLTR01000023.1"/>
</dbReference>
<name>A0A329E5J9_VIBDI</name>